<keyword evidence="2" id="KW-0560">Oxidoreductase</keyword>
<dbReference type="Gene3D" id="3.40.50.720">
    <property type="entry name" value="NAD(P)-binding Rossmann-like Domain"/>
    <property type="match status" value="1"/>
</dbReference>
<dbReference type="InterPro" id="IPR002347">
    <property type="entry name" value="SDR_fam"/>
</dbReference>
<dbReference type="Pfam" id="PF00106">
    <property type="entry name" value="adh_short"/>
    <property type="match status" value="1"/>
</dbReference>
<dbReference type="EMBL" id="CAFBOL010000141">
    <property type="protein sequence ID" value="CAB5017253.1"/>
    <property type="molecule type" value="Genomic_DNA"/>
</dbReference>
<dbReference type="InterPro" id="IPR036291">
    <property type="entry name" value="NAD(P)-bd_dom_sf"/>
</dbReference>
<dbReference type="PANTHER" id="PTHR43669:SF3">
    <property type="entry name" value="ALCOHOL DEHYDROGENASE, PUTATIVE (AFU_ORTHOLOGUE AFUA_3G03445)-RELATED"/>
    <property type="match status" value="1"/>
</dbReference>
<dbReference type="AlphaFoldDB" id="A0A6J6Q5J5"/>
<proteinExistence type="inferred from homology"/>
<dbReference type="GO" id="GO:0016491">
    <property type="term" value="F:oxidoreductase activity"/>
    <property type="evidence" value="ECO:0007669"/>
    <property type="project" value="UniProtKB-KW"/>
</dbReference>
<evidence type="ECO:0000313" key="6">
    <source>
        <dbReference type="EMBL" id="CAB4933827.1"/>
    </source>
</evidence>
<evidence type="ECO:0000313" key="3">
    <source>
        <dbReference type="EMBL" id="CAB4364245.1"/>
    </source>
</evidence>
<dbReference type="PANTHER" id="PTHR43669">
    <property type="entry name" value="5-KETO-D-GLUCONATE 5-REDUCTASE"/>
    <property type="match status" value="1"/>
</dbReference>
<dbReference type="EMBL" id="CAEZYF010000001">
    <property type="protein sequence ID" value="CAB4704455.1"/>
    <property type="molecule type" value="Genomic_DNA"/>
</dbReference>
<evidence type="ECO:0000256" key="1">
    <source>
        <dbReference type="ARBA" id="ARBA00006484"/>
    </source>
</evidence>
<dbReference type="CDD" id="cd05233">
    <property type="entry name" value="SDR_c"/>
    <property type="match status" value="1"/>
</dbReference>
<comment type="similarity">
    <text evidence="1">Belongs to the short-chain dehydrogenases/reductases (SDR) family.</text>
</comment>
<gene>
    <name evidence="4" type="ORF">UFOPK2656_00261</name>
    <name evidence="5" type="ORF">UFOPK3267_01704</name>
    <name evidence="6" type="ORF">UFOPK3651_01658</name>
    <name evidence="7" type="ORF">UFOPK3931_03149</name>
    <name evidence="3" type="ORF">UFOPK4189_02009</name>
</gene>
<sequence length="254" mass="27422">MELRDKVVVITGSGSGIGAAMARRFAIEGAKVIVTDQDATAVEQVAGEIRSVGLAVDITVEDNVKAVADLARRTYGEIDIWYSNAGYSGPRQPGDVQTNEMWKLNWELHVMSHVYAVREVLPAMLARGDGYLIQTASSTALSVQTEKAAYTVSKTAALALSEWLAINFRNRGIKVSCFCPGPMLTPMLLSNNFPDDHPVLKIALTPEEVAALLVDAIGDERFLITDNSPGGADALQKKATSYDGWIAELSDFTM</sequence>
<evidence type="ECO:0000313" key="5">
    <source>
        <dbReference type="EMBL" id="CAB4851763.1"/>
    </source>
</evidence>
<dbReference type="EMBL" id="CAFBIY010000095">
    <property type="protein sequence ID" value="CAB4851763.1"/>
    <property type="molecule type" value="Genomic_DNA"/>
</dbReference>
<organism evidence="4">
    <name type="scientific">freshwater metagenome</name>
    <dbReference type="NCBI Taxonomy" id="449393"/>
    <lineage>
        <taxon>unclassified sequences</taxon>
        <taxon>metagenomes</taxon>
        <taxon>ecological metagenomes</taxon>
    </lineage>
</organism>
<evidence type="ECO:0000313" key="4">
    <source>
        <dbReference type="EMBL" id="CAB4704455.1"/>
    </source>
</evidence>
<dbReference type="PROSITE" id="PS00061">
    <property type="entry name" value="ADH_SHORT"/>
    <property type="match status" value="1"/>
</dbReference>
<evidence type="ECO:0000313" key="7">
    <source>
        <dbReference type="EMBL" id="CAB5017253.1"/>
    </source>
</evidence>
<evidence type="ECO:0000256" key="2">
    <source>
        <dbReference type="ARBA" id="ARBA00023002"/>
    </source>
</evidence>
<dbReference type="EMBL" id="CAESGF010000011">
    <property type="protein sequence ID" value="CAB4364245.1"/>
    <property type="molecule type" value="Genomic_DNA"/>
</dbReference>
<protein>
    <submittedName>
        <fullName evidence="4">Unannotated protein</fullName>
    </submittedName>
</protein>
<dbReference type="EMBL" id="CAFBMT010000008">
    <property type="protein sequence ID" value="CAB4933827.1"/>
    <property type="molecule type" value="Genomic_DNA"/>
</dbReference>
<reference evidence="4" key="1">
    <citation type="submission" date="2020-05" db="EMBL/GenBank/DDBJ databases">
        <authorList>
            <person name="Chiriac C."/>
            <person name="Salcher M."/>
            <person name="Ghai R."/>
            <person name="Kavagutti S V."/>
        </authorList>
    </citation>
    <scope>NUCLEOTIDE SEQUENCE</scope>
</reference>
<dbReference type="PRINTS" id="PR00081">
    <property type="entry name" value="GDHRDH"/>
</dbReference>
<dbReference type="InterPro" id="IPR020904">
    <property type="entry name" value="Sc_DH/Rdtase_CS"/>
</dbReference>
<name>A0A6J6Q5J5_9ZZZZ</name>
<accession>A0A6J6Q5J5</accession>
<dbReference type="SUPFAM" id="SSF51735">
    <property type="entry name" value="NAD(P)-binding Rossmann-fold domains"/>
    <property type="match status" value="1"/>
</dbReference>